<sequence>MRPTLQAFLTLLTLAGATTQNSQQDGCPGTELACHDIMNSSQCIANVVDNRVGNPREALIECVVHEGTASNLPGASKVCRQVKEEIRRA</sequence>
<feature type="signal peptide" evidence="1">
    <location>
        <begin position="1"/>
        <end position="19"/>
    </location>
</feature>
<keyword evidence="3" id="KW-1185">Reference proteome</keyword>
<gene>
    <name evidence="2" type="ORF">QBC38DRAFT_377270</name>
</gene>
<name>A0AAN6YL95_9PEZI</name>
<proteinExistence type="predicted"/>
<reference evidence="2" key="2">
    <citation type="submission" date="2023-05" db="EMBL/GenBank/DDBJ databases">
        <authorList>
            <consortium name="Lawrence Berkeley National Laboratory"/>
            <person name="Steindorff A."/>
            <person name="Hensen N."/>
            <person name="Bonometti L."/>
            <person name="Westerberg I."/>
            <person name="Brannstrom I.O."/>
            <person name="Guillou S."/>
            <person name="Cros-Aarteil S."/>
            <person name="Calhoun S."/>
            <person name="Haridas S."/>
            <person name="Kuo A."/>
            <person name="Mondo S."/>
            <person name="Pangilinan J."/>
            <person name="Riley R."/>
            <person name="Labutti K."/>
            <person name="Andreopoulos B."/>
            <person name="Lipzen A."/>
            <person name="Chen C."/>
            <person name="Yanf M."/>
            <person name="Daum C."/>
            <person name="Ng V."/>
            <person name="Clum A."/>
            <person name="Ohm R."/>
            <person name="Martin F."/>
            <person name="Silar P."/>
            <person name="Natvig D."/>
            <person name="Lalanne C."/>
            <person name="Gautier V."/>
            <person name="Ament-Velasquez S.L."/>
            <person name="Kruys A."/>
            <person name="Hutchinson M.I."/>
            <person name="Powell A.J."/>
            <person name="Barry K."/>
            <person name="Miller A.N."/>
            <person name="Grigoriev I.V."/>
            <person name="Debuchy R."/>
            <person name="Gladieux P."/>
            <person name="Thoren M.H."/>
            <person name="Johannesson H."/>
        </authorList>
    </citation>
    <scope>NUCLEOTIDE SEQUENCE</scope>
    <source>
        <strain evidence="2">CBS 990.96</strain>
    </source>
</reference>
<comment type="caution">
    <text evidence="2">The sequence shown here is derived from an EMBL/GenBank/DDBJ whole genome shotgun (WGS) entry which is preliminary data.</text>
</comment>
<organism evidence="2 3">
    <name type="scientific">Podospora fimiseda</name>
    <dbReference type="NCBI Taxonomy" id="252190"/>
    <lineage>
        <taxon>Eukaryota</taxon>
        <taxon>Fungi</taxon>
        <taxon>Dikarya</taxon>
        <taxon>Ascomycota</taxon>
        <taxon>Pezizomycotina</taxon>
        <taxon>Sordariomycetes</taxon>
        <taxon>Sordariomycetidae</taxon>
        <taxon>Sordariales</taxon>
        <taxon>Podosporaceae</taxon>
        <taxon>Podospora</taxon>
    </lineage>
</organism>
<evidence type="ECO:0000256" key="1">
    <source>
        <dbReference type="SAM" id="SignalP"/>
    </source>
</evidence>
<accession>A0AAN6YL95</accession>
<protein>
    <submittedName>
        <fullName evidence="2">Uncharacterized protein</fullName>
    </submittedName>
</protein>
<evidence type="ECO:0000313" key="2">
    <source>
        <dbReference type="EMBL" id="KAK4221359.1"/>
    </source>
</evidence>
<evidence type="ECO:0000313" key="3">
    <source>
        <dbReference type="Proteomes" id="UP001301958"/>
    </source>
</evidence>
<dbReference type="AlphaFoldDB" id="A0AAN6YL95"/>
<reference evidence="2" key="1">
    <citation type="journal article" date="2023" name="Mol. Phylogenet. Evol.">
        <title>Genome-scale phylogeny and comparative genomics of the fungal order Sordariales.</title>
        <authorList>
            <person name="Hensen N."/>
            <person name="Bonometti L."/>
            <person name="Westerberg I."/>
            <person name="Brannstrom I.O."/>
            <person name="Guillou S."/>
            <person name="Cros-Aarteil S."/>
            <person name="Calhoun S."/>
            <person name="Haridas S."/>
            <person name="Kuo A."/>
            <person name="Mondo S."/>
            <person name="Pangilinan J."/>
            <person name="Riley R."/>
            <person name="LaButti K."/>
            <person name="Andreopoulos B."/>
            <person name="Lipzen A."/>
            <person name="Chen C."/>
            <person name="Yan M."/>
            <person name="Daum C."/>
            <person name="Ng V."/>
            <person name="Clum A."/>
            <person name="Steindorff A."/>
            <person name="Ohm R.A."/>
            <person name="Martin F."/>
            <person name="Silar P."/>
            <person name="Natvig D.O."/>
            <person name="Lalanne C."/>
            <person name="Gautier V."/>
            <person name="Ament-Velasquez S.L."/>
            <person name="Kruys A."/>
            <person name="Hutchinson M.I."/>
            <person name="Powell A.J."/>
            <person name="Barry K."/>
            <person name="Miller A.N."/>
            <person name="Grigoriev I.V."/>
            <person name="Debuchy R."/>
            <person name="Gladieux P."/>
            <person name="Hiltunen Thoren M."/>
            <person name="Johannesson H."/>
        </authorList>
    </citation>
    <scope>NUCLEOTIDE SEQUENCE</scope>
    <source>
        <strain evidence="2">CBS 990.96</strain>
    </source>
</reference>
<dbReference type="Proteomes" id="UP001301958">
    <property type="component" value="Unassembled WGS sequence"/>
</dbReference>
<keyword evidence="1" id="KW-0732">Signal</keyword>
<dbReference type="EMBL" id="MU865556">
    <property type="protein sequence ID" value="KAK4221359.1"/>
    <property type="molecule type" value="Genomic_DNA"/>
</dbReference>
<feature type="chain" id="PRO_5043032201" evidence="1">
    <location>
        <begin position="20"/>
        <end position="89"/>
    </location>
</feature>